<evidence type="ECO:0000256" key="1">
    <source>
        <dbReference type="SAM" id="MobiDB-lite"/>
    </source>
</evidence>
<reference evidence="3" key="1">
    <citation type="submission" date="2023-08" db="EMBL/GenBank/DDBJ databases">
        <title>Black Yeasts Isolated from many extreme environments.</title>
        <authorList>
            <person name="Coleine C."/>
            <person name="Stajich J.E."/>
            <person name="Selbmann L."/>
        </authorList>
    </citation>
    <scope>NUCLEOTIDE SEQUENCE</scope>
    <source>
        <strain evidence="3">CCFEE 5401</strain>
    </source>
</reference>
<dbReference type="InterPro" id="IPR018744">
    <property type="entry name" value="DUF2293"/>
</dbReference>
<comment type="caution">
    <text evidence="3">The sequence shown here is derived from an EMBL/GenBank/DDBJ whole genome shotgun (WGS) entry which is preliminary data.</text>
</comment>
<evidence type="ECO:0000259" key="2">
    <source>
        <dbReference type="Pfam" id="PF10056"/>
    </source>
</evidence>
<sequence length="159" mass="18693">MQQQPSLSLSPTQRLRRREWNRGPLNDLFPRIPAKSLETLLDKCADKNFTYQLSQPKTWNARRLTAIAVAHVRHNHSDYEQLLREDVERFEARARSAGQVWRVLREWCPWDDSNEVLDRCFRATLVRVEERGGGEWDPMDVDEESEVDDDPTSDPMDLD</sequence>
<accession>A0AAN7YSV9</accession>
<organism evidence="3 4">
    <name type="scientific">Meristemomyces frigidus</name>
    <dbReference type="NCBI Taxonomy" id="1508187"/>
    <lineage>
        <taxon>Eukaryota</taxon>
        <taxon>Fungi</taxon>
        <taxon>Dikarya</taxon>
        <taxon>Ascomycota</taxon>
        <taxon>Pezizomycotina</taxon>
        <taxon>Dothideomycetes</taxon>
        <taxon>Dothideomycetidae</taxon>
        <taxon>Mycosphaerellales</taxon>
        <taxon>Teratosphaeriaceae</taxon>
        <taxon>Meristemomyces</taxon>
    </lineage>
</organism>
<dbReference type="Proteomes" id="UP001310890">
    <property type="component" value="Unassembled WGS sequence"/>
</dbReference>
<dbReference type="Pfam" id="PF10056">
    <property type="entry name" value="DUF2293"/>
    <property type="match status" value="1"/>
</dbReference>
<evidence type="ECO:0000313" key="4">
    <source>
        <dbReference type="Proteomes" id="UP001310890"/>
    </source>
</evidence>
<dbReference type="EMBL" id="JAVRRL010000010">
    <property type="protein sequence ID" value="KAK5115982.1"/>
    <property type="molecule type" value="Genomic_DNA"/>
</dbReference>
<feature type="domain" description="DUF2293" evidence="2">
    <location>
        <begin position="25"/>
        <end position="107"/>
    </location>
</feature>
<feature type="compositionally biased region" description="Acidic residues" evidence="1">
    <location>
        <begin position="137"/>
        <end position="159"/>
    </location>
</feature>
<feature type="region of interest" description="Disordered" evidence="1">
    <location>
        <begin position="132"/>
        <end position="159"/>
    </location>
</feature>
<proteinExistence type="predicted"/>
<protein>
    <recommendedName>
        <fullName evidence="2">DUF2293 domain-containing protein</fullName>
    </recommendedName>
</protein>
<name>A0AAN7YSV9_9PEZI</name>
<dbReference type="AlphaFoldDB" id="A0AAN7YSV9"/>
<evidence type="ECO:0000313" key="3">
    <source>
        <dbReference type="EMBL" id="KAK5115982.1"/>
    </source>
</evidence>
<gene>
    <name evidence="3" type="ORF">LTR62_000438</name>
</gene>